<evidence type="ECO:0000313" key="2">
    <source>
        <dbReference type="EMBL" id="KAF3762746.1"/>
    </source>
</evidence>
<organism evidence="2 3">
    <name type="scientific">Cryphonectria parasitica (strain ATCC 38755 / EP155)</name>
    <dbReference type="NCBI Taxonomy" id="660469"/>
    <lineage>
        <taxon>Eukaryota</taxon>
        <taxon>Fungi</taxon>
        <taxon>Dikarya</taxon>
        <taxon>Ascomycota</taxon>
        <taxon>Pezizomycotina</taxon>
        <taxon>Sordariomycetes</taxon>
        <taxon>Sordariomycetidae</taxon>
        <taxon>Diaporthales</taxon>
        <taxon>Cryphonectriaceae</taxon>
        <taxon>Cryphonectria-Endothia species complex</taxon>
        <taxon>Cryphonectria</taxon>
    </lineage>
</organism>
<feature type="compositionally biased region" description="Basic and acidic residues" evidence="1">
    <location>
        <begin position="78"/>
        <end position="89"/>
    </location>
</feature>
<feature type="compositionally biased region" description="Basic residues" evidence="1">
    <location>
        <begin position="426"/>
        <end position="439"/>
    </location>
</feature>
<evidence type="ECO:0000256" key="1">
    <source>
        <dbReference type="SAM" id="MobiDB-lite"/>
    </source>
</evidence>
<protein>
    <submittedName>
        <fullName evidence="2">Uncharacterized protein</fullName>
    </submittedName>
</protein>
<dbReference type="GeneID" id="63837943"/>
<feature type="compositionally biased region" description="Basic and acidic residues" evidence="1">
    <location>
        <begin position="338"/>
        <end position="355"/>
    </location>
</feature>
<feature type="region of interest" description="Disordered" evidence="1">
    <location>
        <begin position="385"/>
        <end position="488"/>
    </location>
</feature>
<dbReference type="EMBL" id="MU032350">
    <property type="protein sequence ID" value="KAF3762746.1"/>
    <property type="molecule type" value="Genomic_DNA"/>
</dbReference>
<feature type="region of interest" description="Disordered" evidence="1">
    <location>
        <begin position="338"/>
        <end position="357"/>
    </location>
</feature>
<feature type="region of interest" description="Disordered" evidence="1">
    <location>
        <begin position="530"/>
        <end position="569"/>
    </location>
</feature>
<dbReference type="RefSeq" id="XP_040773725.1">
    <property type="nucleotide sequence ID" value="XM_040920814.1"/>
</dbReference>
<name>A0A9P4XXM4_CRYP1</name>
<feature type="compositionally biased region" description="Polar residues" evidence="1">
    <location>
        <begin position="15"/>
        <end position="27"/>
    </location>
</feature>
<feature type="region of interest" description="Disordered" evidence="1">
    <location>
        <begin position="829"/>
        <end position="872"/>
    </location>
</feature>
<dbReference type="OrthoDB" id="5242209at2759"/>
<reference evidence="2" key="1">
    <citation type="journal article" date="2020" name="Phytopathology">
        <title>Genome sequence of the chestnut blight fungus Cryphonectria parasitica EP155: A fundamental resource for an archetypical invasive plant pathogen.</title>
        <authorList>
            <person name="Crouch J.A."/>
            <person name="Dawe A."/>
            <person name="Aerts A."/>
            <person name="Barry K."/>
            <person name="Churchill A.C.L."/>
            <person name="Grimwood J."/>
            <person name="Hillman B."/>
            <person name="Milgroom M.G."/>
            <person name="Pangilinan J."/>
            <person name="Smith M."/>
            <person name="Salamov A."/>
            <person name="Schmutz J."/>
            <person name="Yadav J."/>
            <person name="Grigoriev I.V."/>
            <person name="Nuss D."/>
        </authorList>
    </citation>
    <scope>NUCLEOTIDE SEQUENCE</scope>
    <source>
        <strain evidence="2">EP155</strain>
    </source>
</reference>
<gene>
    <name evidence="2" type="ORF">M406DRAFT_333115</name>
</gene>
<evidence type="ECO:0000313" key="3">
    <source>
        <dbReference type="Proteomes" id="UP000803844"/>
    </source>
</evidence>
<feature type="region of interest" description="Disordered" evidence="1">
    <location>
        <begin position="752"/>
        <end position="794"/>
    </location>
</feature>
<feature type="compositionally biased region" description="Basic and acidic residues" evidence="1">
    <location>
        <begin position="545"/>
        <end position="557"/>
    </location>
</feature>
<sequence>MGLEVNEDGDFIRKPSTSPAKKTNATPVSAHFGSPDLAVDPWTSVQPQPVGDSSAIKQNHTRRRHAHQKAKPTFFDSEDARKLNGDKAVAHPPTTLKRKPSTIRSRLRKKPKVSYFPSDDTNALNDDEEAISPSPRHEQPTNSDTHHGQYRDAVLDSSPVKSRHQERREQSPPSSSCKLRDIARSPILQDGQGLANDDDQDSPTPKAKTTISTRLTKRKFGNSSHIPEHPMKNSILQMSSTSAFFRQLGEPAGADARLEAEEEGPGELVQLSQHIKPRSVAKSSFRRENSNNIANEGNNKKKRTLSFLSVAASVDMEPDRSPRQEKIYRSMRGYSLLGEEKKDQRQTSARRDKLAARHKKKVKISALELQEDGIDKGSTNDPFDIANVASSSGASPTAPESKAKTALRKQLLEKQPSVEHPVQAPRRIKVATKTHKRAKPTLVPLLDSQPTPDSKESHAKSPFESDDPSTRTAADKSTDTAPVQPIQEPMITMADQNAIEISSGSSQYGSEVFDMSYNDAEDEDYVEERLHPQTTKAATKPRQVKSAEAKTENHENEGTTTSNKNSHMDAPATKATEAIFSHPFLISDQEHEYQVKTKECVPTSQYDRTEHVERGHRHSVARELRATPPKDKYAISTVDATPTKIKQVKPVGEHPGSVQDEVVNSTKHNLKVPVGMGTRRQAGTAMSAKIHTVLDDVQDPHQVIEFKAVEKEGHSPTLFAIGGSKADAGPRCDVPLNHQPAKVLSFATSPDLHDLPLKSPQTDIMQPAPMSSEAKGHGHHPVVDDPDASSIPDSLEQADDAENMALHDQPLESTPIAAVLKQASGIGRAGIKRPSLGGRNEPQDPDTQHTYDRVSGDKEESKRPRIDGAPTRGLLSLAMPHARNSRSLPTDVHVIDDVPASPDVHEHPSIDYTVVKRLRGLKAGQHAAMRDDLTFMSHAAESAIEPVKLQQAHPHPVGASRGYLGQTSAKRIQTVHPSYSGKRHNANEHQSANFGRWNENLADRRQQMKFNQGEKYSGQLSDRSETLEDVMHRIVKGVLRELRAREDPIQDVVENYRVDGSKVVRSISKTHEDERRRLFQQFEKSRLDYIDACEKVRNHVVSLATHLQAVDPGKTMAHRF</sequence>
<feature type="compositionally biased region" description="Basic and acidic residues" evidence="1">
    <location>
        <begin position="846"/>
        <end position="866"/>
    </location>
</feature>
<feature type="compositionally biased region" description="Basic residues" evidence="1">
    <location>
        <begin position="96"/>
        <end position="112"/>
    </location>
</feature>
<feature type="region of interest" description="Disordered" evidence="1">
    <location>
        <begin position="279"/>
        <end position="300"/>
    </location>
</feature>
<feature type="compositionally biased region" description="Basic and acidic residues" evidence="1">
    <location>
        <begin position="135"/>
        <end position="154"/>
    </location>
</feature>
<accession>A0A9P4XXM4</accession>
<feature type="compositionally biased region" description="Basic residues" evidence="1">
    <location>
        <begin position="59"/>
        <end position="70"/>
    </location>
</feature>
<keyword evidence="3" id="KW-1185">Reference proteome</keyword>
<feature type="region of interest" description="Disordered" evidence="1">
    <location>
        <begin position="1"/>
        <end position="232"/>
    </location>
</feature>
<dbReference type="AlphaFoldDB" id="A0A9P4XXM4"/>
<dbReference type="Proteomes" id="UP000803844">
    <property type="component" value="Unassembled WGS sequence"/>
</dbReference>
<proteinExistence type="predicted"/>
<feature type="compositionally biased region" description="Basic and acidic residues" evidence="1">
    <location>
        <begin position="453"/>
        <end position="463"/>
    </location>
</feature>
<comment type="caution">
    <text evidence="2">The sequence shown here is derived from an EMBL/GenBank/DDBJ whole genome shotgun (WGS) entry which is preliminary data.</text>
</comment>